<evidence type="ECO:0000313" key="1">
    <source>
        <dbReference type="Proteomes" id="UP000050741"/>
    </source>
</evidence>
<evidence type="ECO:0000313" key="2">
    <source>
        <dbReference type="WBParaSite" id="GPLIN_001544400"/>
    </source>
</evidence>
<proteinExistence type="predicted"/>
<dbReference type="GO" id="GO:0019239">
    <property type="term" value="F:deaminase activity"/>
    <property type="evidence" value="ECO:0007669"/>
    <property type="project" value="TreeGrafter"/>
</dbReference>
<dbReference type="WBParaSite" id="GPLIN_001544400">
    <property type="protein sequence ID" value="GPLIN_001544400"/>
    <property type="gene ID" value="GPLIN_001544400"/>
</dbReference>
<organism evidence="1 2">
    <name type="scientific">Globodera pallida</name>
    <name type="common">Potato cyst nematode worm</name>
    <name type="synonym">Heterodera pallida</name>
    <dbReference type="NCBI Taxonomy" id="36090"/>
    <lineage>
        <taxon>Eukaryota</taxon>
        <taxon>Metazoa</taxon>
        <taxon>Ecdysozoa</taxon>
        <taxon>Nematoda</taxon>
        <taxon>Chromadorea</taxon>
        <taxon>Rhabditida</taxon>
        <taxon>Tylenchina</taxon>
        <taxon>Tylenchomorpha</taxon>
        <taxon>Tylenchoidea</taxon>
        <taxon>Heteroderidae</taxon>
        <taxon>Heteroderinae</taxon>
        <taxon>Globodera</taxon>
    </lineage>
</organism>
<reference evidence="2" key="3">
    <citation type="submission" date="2016-06" db="UniProtKB">
        <authorList>
            <consortium name="WormBaseParasite"/>
        </authorList>
    </citation>
    <scope>IDENTIFICATION</scope>
</reference>
<protein>
    <submittedName>
        <fullName evidence="2">Homoserine_dh domain-containing protein</fullName>
    </submittedName>
</protein>
<dbReference type="CDD" id="cd00448">
    <property type="entry name" value="YjgF_YER057c_UK114_family"/>
    <property type="match status" value="1"/>
</dbReference>
<keyword evidence="1" id="KW-1185">Reference proteome</keyword>
<dbReference type="PANTHER" id="PTHR11803">
    <property type="entry name" value="2-IMINOBUTANOATE/2-IMINOPROPANOATE DEAMINASE RIDA"/>
    <property type="match status" value="1"/>
</dbReference>
<reference evidence="1" key="2">
    <citation type="submission" date="2014-05" db="EMBL/GenBank/DDBJ databases">
        <title>The genome and life-stage specific transcriptomes of Globodera pallida elucidate key aspects of plant parasitism by a cyst nematode.</title>
        <authorList>
            <person name="Cotton J.A."/>
            <person name="Lilley C.J."/>
            <person name="Jones L.M."/>
            <person name="Kikuchi T."/>
            <person name="Reid A.J."/>
            <person name="Thorpe P."/>
            <person name="Tsai I.J."/>
            <person name="Beasley H."/>
            <person name="Blok V."/>
            <person name="Cock P.J.A."/>
            <person name="Van den Akker S.E."/>
            <person name="Holroyd N."/>
            <person name="Hunt M."/>
            <person name="Mantelin S."/>
            <person name="Naghra H."/>
            <person name="Pain A."/>
            <person name="Palomares-Rius J.E."/>
            <person name="Zarowiecki M."/>
            <person name="Berriman M."/>
            <person name="Jones J.T."/>
            <person name="Urwin P.E."/>
        </authorList>
    </citation>
    <scope>NUCLEOTIDE SEQUENCE [LARGE SCALE GENOMIC DNA]</scope>
    <source>
        <strain evidence="1">Lindley</strain>
    </source>
</reference>
<dbReference type="PANTHER" id="PTHR11803:SF39">
    <property type="entry name" value="2-IMINOBUTANOATE_2-IMINOPROPANOATE DEAMINASE"/>
    <property type="match status" value="1"/>
</dbReference>
<dbReference type="Gene3D" id="3.30.1330.40">
    <property type="entry name" value="RutC-like"/>
    <property type="match status" value="1"/>
</dbReference>
<reference evidence="1" key="1">
    <citation type="submission" date="2013-12" db="EMBL/GenBank/DDBJ databases">
        <authorList>
            <person name="Aslett M."/>
        </authorList>
    </citation>
    <scope>NUCLEOTIDE SEQUENCE [LARGE SCALE GENOMIC DNA]</scope>
    <source>
        <strain evidence="1">Lindley</strain>
    </source>
</reference>
<dbReference type="Pfam" id="PF01042">
    <property type="entry name" value="Ribonuc_L-PSP"/>
    <property type="match status" value="1"/>
</dbReference>
<name>A0A183CRD6_GLOPA</name>
<dbReference type="GO" id="GO:0005829">
    <property type="term" value="C:cytosol"/>
    <property type="evidence" value="ECO:0007669"/>
    <property type="project" value="TreeGrafter"/>
</dbReference>
<dbReference type="GO" id="GO:0005739">
    <property type="term" value="C:mitochondrion"/>
    <property type="evidence" value="ECO:0007669"/>
    <property type="project" value="TreeGrafter"/>
</dbReference>
<dbReference type="SUPFAM" id="SSF55298">
    <property type="entry name" value="YjgF-like"/>
    <property type="match status" value="2"/>
</dbReference>
<sequence length="203" mass="21432">MKVTFLLVDDTDFGIVWEAACGFITGTNPARIIIRVRGLPKNGRVMVKALASIPIRSVRYIKTLSAPSGINYSQAVLGDKTLGTLYVSGQIGIAPGKSKLVSGGAGAEAKQAFSNLGEILKAAGSSFVNTIRDVYNGFFTGIARPARSVIRISCLPQNGRVMIEATANSSISNVCRIQTPTAPAGTDYSQAVLVDKMLSTLHI</sequence>
<dbReference type="InterPro" id="IPR035959">
    <property type="entry name" value="RutC-like_sf"/>
</dbReference>
<accession>A0A183CRD6</accession>
<dbReference type="Proteomes" id="UP000050741">
    <property type="component" value="Unassembled WGS sequence"/>
</dbReference>
<dbReference type="InterPro" id="IPR006175">
    <property type="entry name" value="YjgF/YER057c/UK114"/>
</dbReference>
<dbReference type="AlphaFoldDB" id="A0A183CRD6"/>